<sequence length="107" mass="12974">MKKTYYISISSGEILTTATDSPWDFKIKADNDEITLLREYFDQLYREDWKGFFRSHAPYIQYHYDRENDHIDDLHKKIYKMLYELGDEEAKNHISSERLVSEIDRQT</sequence>
<name>A0ABY9JP46_9BACI</name>
<organism evidence="1 2">
    <name type="scientific">Bacillus carboniphilus</name>
    <dbReference type="NCBI Taxonomy" id="86663"/>
    <lineage>
        <taxon>Bacteria</taxon>
        <taxon>Bacillati</taxon>
        <taxon>Bacillota</taxon>
        <taxon>Bacilli</taxon>
        <taxon>Bacillales</taxon>
        <taxon>Bacillaceae</taxon>
        <taxon>Bacillus</taxon>
    </lineage>
</organism>
<dbReference type="RefSeq" id="WP_226539095.1">
    <property type="nucleotide sequence ID" value="NZ_CP129013.1"/>
</dbReference>
<gene>
    <name evidence="1" type="ORF">LC087_09390</name>
</gene>
<keyword evidence="2" id="KW-1185">Reference proteome</keyword>
<dbReference type="Proteomes" id="UP001197974">
    <property type="component" value="Chromosome"/>
</dbReference>
<accession>A0ABY9JP46</accession>
<evidence type="ECO:0000313" key="1">
    <source>
        <dbReference type="EMBL" id="WLR41182.1"/>
    </source>
</evidence>
<evidence type="ECO:0000313" key="2">
    <source>
        <dbReference type="Proteomes" id="UP001197974"/>
    </source>
</evidence>
<keyword evidence="1" id="KW-0378">Hydrolase</keyword>
<reference evidence="1 2" key="1">
    <citation type="submission" date="2023-06" db="EMBL/GenBank/DDBJ databases">
        <title>Five Gram-positive bacteria isolated from mangrove sediments in Shenzhen, Guangdong, China.</title>
        <authorList>
            <person name="Yu S."/>
            <person name="Zheng W."/>
            <person name="Huang Y."/>
        </authorList>
    </citation>
    <scope>NUCLEOTIDE SEQUENCE [LARGE SCALE GENOMIC DNA]</scope>
    <source>
        <strain evidence="1 2">SaN35-3</strain>
    </source>
</reference>
<proteinExistence type="predicted"/>
<dbReference type="EMBL" id="CP129013">
    <property type="protein sequence ID" value="WLR41182.1"/>
    <property type="molecule type" value="Genomic_DNA"/>
</dbReference>
<dbReference type="GO" id="GO:0016787">
    <property type="term" value="F:hydrolase activity"/>
    <property type="evidence" value="ECO:0007669"/>
    <property type="project" value="UniProtKB-KW"/>
</dbReference>
<protein>
    <submittedName>
        <fullName evidence="1">Hydrolase</fullName>
    </submittedName>
</protein>